<feature type="domain" description="HTH marR-type" evidence="2">
    <location>
        <begin position="30"/>
        <end position="161"/>
    </location>
</feature>
<sequence length="178" mass="19788">MGARPDGNPPTPPREQWPDAPPHSRDGQVLTELVLTVFRLNGELLEAAQQMAAAGDITAAWWQVLGGVPDEPRSVAEIGRIMGMSRQAVQRIADILVDRGLAEYRPNPTHRRAKLLVRTEAGNYALRRISFGQHPWTDSLGHQVGHDRLQTTLEVLQQLVRLVEQQPPESREPRPPAA</sequence>
<dbReference type="RefSeq" id="WP_188894165.1">
    <property type="nucleotide sequence ID" value="NZ_BMMZ01000002.1"/>
</dbReference>
<keyword evidence="4" id="KW-1185">Reference proteome</keyword>
<feature type="compositionally biased region" description="Pro residues" evidence="1">
    <location>
        <begin position="7"/>
        <end position="21"/>
    </location>
</feature>
<dbReference type="InterPro" id="IPR011991">
    <property type="entry name" value="ArsR-like_HTH"/>
</dbReference>
<comment type="caution">
    <text evidence="3">The sequence shown here is derived from an EMBL/GenBank/DDBJ whole genome shotgun (WGS) entry which is preliminary data.</text>
</comment>
<dbReference type="Gene3D" id="1.10.10.10">
    <property type="entry name" value="Winged helix-like DNA-binding domain superfamily/Winged helix DNA-binding domain"/>
    <property type="match status" value="1"/>
</dbReference>
<dbReference type="PROSITE" id="PS50995">
    <property type="entry name" value="HTH_MARR_2"/>
    <property type="match status" value="1"/>
</dbReference>
<dbReference type="InterPro" id="IPR036388">
    <property type="entry name" value="WH-like_DNA-bd_sf"/>
</dbReference>
<dbReference type="Pfam" id="PF12802">
    <property type="entry name" value="MarR_2"/>
    <property type="match status" value="1"/>
</dbReference>
<organism evidence="3 4">
    <name type="scientific">Microlunatus endophyticus</name>
    <dbReference type="NCBI Taxonomy" id="1716077"/>
    <lineage>
        <taxon>Bacteria</taxon>
        <taxon>Bacillati</taxon>
        <taxon>Actinomycetota</taxon>
        <taxon>Actinomycetes</taxon>
        <taxon>Propionibacteriales</taxon>
        <taxon>Propionibacteriaceae</taxon>
        <taxon>Microlunatus</taxon>
    </lineage>
</organism>
<dbReference type="InterPro" id="IPR000835">
    <property type="entry name" value="HTH_MarR-typ"/>
</dbReference>
<proteinExistence type="predicted"/>
<reference evidence="3" key="1">
    <citation type="journal article" date="2014" name="Int. J. Syst. Evol. Microbiol.">
        <title>Complete genome sequence of Corynebacterium casei LMG S-19264T (=DSM 44701T), isolated from a smear-ripened cheese.</title>
        <authorList>
            <consortium name="US DOE Joint Genome Institute (JGI-PGF)"/>
            <person name="Walter F."/>
            <person name="Albersmeier A."/>
            <person name="Kalinowski J."/>
            <person name="Ruckert C."/>
        </authorList>
    </citation>
    <scope>NUCLEOTIDE SEQUENCE</scope>
    <source>
        <strain evidence="3">CGMCC 4.7306</strain>
    </source>
</reference>
<name>A0A917S347_9ACTN</name>
<dbReference type="Proteomes" id="UP000613840">
    <property type="component" value="Unassembled WGS sequence"/>
</dbReference>
<evidence type="ECO:0000259" key="2">
    <source>
        <dbReference type="PROSITE" id="PS50995"/>
    </source>
</evidence>
<reference evidence="3" key="2">
    <citation type="submission" date="2020-09" db="EMBL/GenBank/DDBJ databases">
        <authorList>
            <person name="Sun Q."/>
            <person name="Zhou Y."/>
        </authorList>
    </citation>
    <scope>NUCLEOTIDE SEQUENCE</scope>
    <source>
        <strain evidence="3">CGMCC 4.7306</strain>
    </source>
</reference>
<dbReference type="GO" id="GO:0003700">
    <property type="term" value="F:DNA-binding transcription factor activity"/>
    <property type="evidence" value="ECO:0007669"/>
    <property type="project" value="InterPro"/>
</dbReference>
<accession>A0A917S347</accession>
<feature type="region of interest" description="Disordered" evidence="1">
    <location>
        <begin position="1"/>
        <end position="26"/>
    </location>
</feature>
<evidence type="ECO:0000313" key="3">
    <source>
        <dbReference type="EMBL" id="GGL54499.1"/>
    </source>
</evidence>
<gene>
    <name evidence="3" type="ORF">GCM10011575_11070</name>
</gene>
<dbReference type="SMART" id="SM00347">
    <property type="entry name" value="HTH_MARR"/>
    <property type="match status" value="1"/>
</dbReference>
<dbReference type="AlphaFoldDB" id="A0A917S347"/>
<dbReference type="InterPro" id="IPR036390">
    <property type="entry name" value="WH_DNA-bd_sf"/>
</dbReference>
<dbReference type="EMBL" id="BMMZ01000002">
    <property type="protein sequence ID" value="GGL54499.1"/>
    <property type="molecule type" value="Genomic_DNA"/>
</dbReference>
<dbReference type="SUPFAM" id="SSF46785">
    <property type="entry name" value="Winged helix' DNA-binding domain"/>
    <property type="match status" value="1"/>
</dbReference>
<protein>
    <submittedName>
        <fullName evidence="3">MarR family transcriptional regulator</fullName>
    </submittedName>
</protein>
<evidence type="ECO:0000256" key="1">
    <source>
        <dbReference type="SAM" id="MobiDB-lite"/>
    </source>
</evidence>
<evidence type="ECO:0000313" key="4">
    <source>
        <dbReference type="Proteomes" id="UP000613840"/>
    </source>
</evidence>
<dbReference type="CDD" id="cd00090">
    <property type="entry name" value="HTH_ARSR"/>
    <property type="match status" value="1"/>
</dbReference>